<name>A0A850QNF6_9BURK</name>
<comment type="caution">
    <text evidence="1">The sequence shown here is derived from an EMBL/GenBank/DDBJ whole genome shotgun (WGS) entry which is preliminary data.</text>
</comment>
<accession>A0A850QNF6</accession>
<dbReference type="Proteomes" id="UP000588051">
    <property type="component" value="Unassembled WGS sequence"/>
</dbReference>
<sequence>MALHIDQAAEEFKRNIDLFVEAYKKKHAAQPNEYPLEMPDDNAGIWGEFMFDFHNTGNV</sequence>
<reference evidence="1 2" key="1">
    <citation type="submission" date="2020-06" db="EMBL/GenBank/DDBJ databases">
        <authorList>
            <person name="Qiu C."/>
            <person name="Liu Z."/>
        </authorList>
    </citation>
    <scope>NUCLEOTIDE SEQUENCE [LARGE SCALE GENOMIC DNA]</scope>
    <source>
        <strain evidence="1 2">EM 1</strain>
    </source>
</reference>
<dbReference type="RefSeq" id="WP_176804449.1">
    <property type="nucleotide sequence ID" value="NZ_JABXYJ010000008.1"/>
</dbReference>
<keyword evidence="2" id="KW-1185">Reference proteome</keyword>
<protein>
    <submittedName>
        <fullName evidence="1">Uncharacterized protein</fullName>
    </submittedName>
</protein>
<organism evidence="1 2">
    <name type="scientific">Undibacterium oligocarboniphilum</name>
    <dbReference type="NCBI Taxonomy" id="666702"/>
    <lineage>
        <taxon>Bacteria</taxon>
        <taxon>Pseudomonadati</taxon>
        <taxon>Pseudomonadota</taxon>
        <taxon>Betaproteobacteria</taxon>
        <taxon>Burkholderiales</taxon>
        <taxon>Oxalobacteraceae</taxon>
        <taxon>Undibacterium</taxon>
    </lineage>
</organism>
<proteinExistence type="predicted"/>
<dbReference type="AlphaFoldDB" id="A0A850QNF6"/>
<evidence type="ECO:0000313" key="2">
    <source>
        <dbReference type="Proteomes" id="UP000588051"/>
    </source>
</evidence>
<evidence type="ECO:0000313" key="1">
    <source>
        <dbReference type="EMBL" id="NVO78913.1"/>
    </source>
</evidence>
<dbReference type="EMBL" id="JABXYJ010000008">
    <property type="protein sequence ID" value="NVO78913.1"/>
    <property type="molecule type" value="Genomic_DNA"/>
</dbReference>
<gene>
    <name evidence="1" type="ORF">HV832_13875</name>
</gene>